<protein>
    <submittedName>
        <fullName evidence="2">Uncharacterized protein</fullName>
    </submittedName>
</protein>
<keyword evidence="3" id="KW-1185">Reference proteome</keyword>
<evidence type="ECO:0000313" key="2">
    <source>
        <dbReference type="EMBL" id="EZG43657.1"/>
    </source>
</evidence>
<feature type="compositionally biased region" description="Basic and acidic residues" evidence="1">
    <location>
        <begin position="294"/>
        <end position="305"/>
    </location>
</feature>
<dbReference type="OrthoDB" id="372452at2759"/>
<sequence length="520" mass="57085">MYAAAPDDNWYKPINIFDMVELTITCPAFSEFLLTSSPQGAGSNLSFGGADYGGYLRFVRRVGVHAGITLYNLHRVLCYVCGYEERLCEQVLHLWSLPNAESYYANGEKFRKEARRRREKIYTDKTITLSSFLPPNLVPALWHNAWTGHWPLAPWPPWSPAAAEGTSYAFEYVLGGLPFLVTVTDLLKGRTAQQDLLWVPRLCEGSAGAPPPQAIFEHNLFGTLPHLARNPPFAQLAHFPGIGMEGGRPNINMTGGGLNITNMGSRPDGYPDGGYPTELDYSDAPNFLHKTNRHGCDRHGCDPPHRRSYPSPGSPAPATPGPYHSRGDFGANSSATRPSSHRSTTDDLQLATPEDMEPLTGASQNSLGADYQAVSLQRVHGPHAPAGVTLSQLMWCHARGLGGYRHTTRETTYGRDRGHIRGGPHTGETGTTYGRDRDHVRTETFVAGVALFRTVVERVGSRFRRCESRVVGNAIRKEFGGGTEEQANPDHSLAPRRECSIGAISAADKDFFLPPPVTTY</sequence>
<dbReference type="Proteomes" id="UP000019763">
    <property type="component" value="Unassembled WGS sequence"/>
</dbReference>
<feature type="region of interest" description="Disordered" evidence="1">
    <location>
        <begin position="262"/>
        <end position="364"/>
    </location>
</feature>
<organism evidence="2 3">
    <name type="scientific">Gregarina niphandrodes</name>
    <name type="common">Septate eugregarine</name>
    <dbReference type="NCBI Taxonomy" id="110365"/>
    <lineage>
        <taxon>Eukaryota</taxon>
        <taxon>Sar</taxon>
        <taxon>Alveolata</taxon>
        <taxon>Apicomplexa</taxon>
        <taxon>Conoidasida</taxon>
        <taxon>Gregarinasina</taxon>
        <taxon>Eugregarinorida</taxon>
        <taxon>Gregarinidae</taxon>
        <taxon>Gregarina</taxon>
    </lineage>
</organism>
<dbReference type="EMBL" id="AFNH02001218">
    <property type="protein sequence ID" value="EZG43657.1"/>
    <property type="molecule type" value="Genomic_DNA"/>
</dbReference>
<dbReference type="GeneID" id="22915653"/>
<reference evidence="2" key="1">
    <citation type="submission" date="2013-12" db="EMBL/GenBank/DDBJ databases">
        <authorList>
            <person name="Omoto C.K."/>
            <person name="Sibley D."/>
            <person name="Venepally P."/>
            <person name="Hadjithomas M."/>
            <person name="Karamycheva S."/>
            <person name="Brunk B."/>
            <person name="Roos D."/>
            <person name="Caler E."/>
            <person name="Lorenzi H."/>
        </authorList>
    </citation>
    <scope>NUCLEOTIDE SEQUENCE</scope>
</reference>
<proteinExistence type="predicted"/>
<comment type="caution">
    <text evidence="2">The sequence shown here is derived from an EMBL/GenBank/DDBJ whole genome shotgun (WGS) entry which is preliminary data.</text>
</comment>
<evidence type="ECO:0000256" key="1">
    <source>
        <dbReference type="SAM" id="MobiDB-lite"/>
    </source>
</evidence>
<gene>
    <name evidence="2" type="ORF">GNI_163340</name>
</gene>
<name>A0A023AYB4_GRENI</name>
<dbReference type="VEuPathDB" id="CryptoDB:GNI_163340"/>
<accession>A0A023AYB4</accession>
<dbReference type="RefSeq" id="XP_011133111.1">
    <property type="nucleotide sequence ID" value="XM_011134809.1"/>
</dbReference>
<feature type="region of interest" description="Disordered" evidence="1">
    <location>
        <begin position="414"/>
        <end position="435"/>
    </location>
</feature>
<feature type="compositionally biased region" description="Polar residues" evidence="1">
    <location>
        <begin position="331"/>
        <end position="342"/>
    </location>
</feature>
<dbReference type="AlphaFoldDB" id="A0A023AYB4"/>
<evidence type="ECO:0000313" key="3">
    <source>
        <dbReference type="Proteomes" id="UP000019763"/>
    </source>
</evidence>